<protein>
    <submittedName>
        <fullName evidence="2">Uncharacterized protein</fullName>
    </submittedName>
</protein>
<dbReference type="AlphaFoldDB" id="A0A0L0FUB4"/>
<gene>
    <name evidence="2" type="ORF">SARC_07224</name>
</gene>
<feature type="region of interest" description="Disordered" evidence="1">
    <location>
        <begin position="116"/>
        <end position="144"/>
    </location>
</feature>
<keyword evidence="3" id="KW-1185">Reference proteome</keyword>
<sequence length="212" mass="24370">MVLTNQPRNQVDVLLPDRPRSAFKWELGTQENQDDPECPEELLENKRHLSPWNPTFNEADVRLRKKMIQQWFNESKKELCDCGCGAAVSLNTDLHNKHNRALTPVTLNRPHIQRTMSTRSVRSATPTNQSRFRRQPLKRSNSVQVVTATDDTDEPHAMPHQTKQWFERVGGSKKNDRETQSLTDLFASSVVFVSATRPGGLLYIARTPIRRE</sequence>
<evidence type="ECO:0000256" key="1">
    <source>
        <dbReference type="SAM" id="MobiDB-lite"/>
    </source>
</evidence>
<accession>A0A0L0FUB4</accession>
<dbReference type="GeneID" id="25907728"/>
<dbReference type="Proteomes" id="UP000054560">
    <property type="component" value="Unassembled WGS sequence"/>
</dbReference>
<evidence type="ECO:0000313" key="3">
    <source>
        <dbReference type="Proteomes" id="UP000054560"/>
    </source>
</evidence>
<organism evidence="2 3">
    <name type="scientific">Sphaeroforma arctica JP610</name>
    <dbReference type="NCBI Taxonomy" id="667725"/>
    <lineage>
        <taxon>Eukaryota</taxon>
        <taxon>Ichthyosporea</taxon>
        <taxon>Ichthyophonida</taxon>
        <taxon>Sphaeroforma</taxon>
    </lineage>
</organism>
<proteinExistence type="predicted"/>
<dbReference type="EMBL" id="KQ242154">
    <property type="protein sequence ID" value="KNC80417.1"/>
    <property type="molecule type" value="Genomic_DNA"/>
</dbReference>
<reference evidence="2 3" key="1">
    <citation type="submission" date="2011-02" db="EMBL/GenBank/DDBJ databases">
        <title>The Genome Sequence of Sphaeroforma arctica JP610.</title>
        <authorList>
            <consortium name="The Broad Institute Genome Sequencing Platform"/>
            <person name="Russ C."/>
            <person name="Cuomo C."/>
            <person name="Young S.K."/>
            <person name="Zeng Q."/>
            <person name="Gargeya S."/>
            <person name="Alvarado L."/>
            <person name="Berlin A."/>
            <person name="Chapman S.B."/>
            <person name="Chen Z."/>
            <person name="Freedman E."/>
            <person name="Gellesch M."/>
            <person name="Goldberg J."/>
            <person name="Griggs A."/>
            <person name="Gujja S."/>
            <person name="Heilman E."/>
            <person name="Heiman D."/>
            <person name="Howarth C."/>
            <person name="Mehta T."/>
            <person name="Neiman D."/>
            <person name="Pearson M."/>
            <person name="Roberts A."/>
            <person name="Saif S."/>
            <person name="Shea T."/>
            <person name="Shenoy N."/>
            <person name="Sisk P."/>
            <person name="Stolte C."/>
            <person name="Sykes S."/>
            <person name="White J."/>
            <person name="Yandava C."/>
            <person name="Burger G."/>
            <person name="Gray M.W."/>
            <person name="Holland P.W.H."/>
            <person name="King N."/>
            <person name="Lang F.B.F."/>
            <person name="Roger A.J."/>
            <person name="Ruiz-Trillo I."/>
            <person name="Haas B."/>
            <person name="Nusbaum C."/>
            <person name="Birren B."/>
        </authorList>
    </citation>
    <scope>NUCLEOTIDE SEQUENCE [LARGE SCALE GENOMIC DNA]</scope>
    <source>
        <strain evidence="2 3">JP610</strain>
    </source>
</reference>
<name>A0A0L0FUB4_9EUKA</name>
<feature type="compositionally biased region" description="Polar residues" evidence="1">
    <location>
        <begin position="116"/>
        <end position="130"/>
    </location>
</feature>
<evidence type="ECO:0000313" key="2">
    <source>
        <dbReference type="EMBL" id="KNC80417.1"/>
    </source>
</evidence>
<dbReference type="RefSeq" id="XP_014154319.1">
    <property type="nucleotide sequence ID" value="XM_014298844.1"/>
</dbReference>